<name>A0A248UCX7_9HYPH</name>
<proteinExistence type="predicted"/>
<dbReference type="EMBL" id="CP022603">
    <property type="protein sequence ID" value="ASV84526.1"/>
    <property type="molecule type" value="Genomic_DNA"/>
</dbReference>
<reference evidence="1 2" key="1">
    <citation type="submission" date="2017-07" db="EMBL/GenBank/DDBJ databases">
        <title>Phylogenetic study on the rhizospheric bacterium Ochrobactrum sp. A44.</title>
        <authorList>
            <person name="Krzyzanowska D.M."/>
            <person name="Ossowicki A."/>
            <person name="Rajewska M."/>
            <person name="Maciag T."/>
            <person name="Kaczynski Z."/>
            <person name="Czerwicka M."/>
            <person name="Jafra S."/>
        </authorList>
    </citation>
    <scope>NUCLEOTIDE SEQUENCE [LARGE SCALE GENOMIC DNA]</scope>
    <source>
        <strain evidence="1 2">A44</strain>
    </source>
</reference>
<dbReference type="AlphaFoldDB" id="A0A248UCX7"/>
<dbReference type="Proteomes" id="UP000215256">
    <property type="component" value="Chromosome 2"/>
</dbReference>
<organism evidence="1 2">
    <name type="scientific">Ochrobactrum quorumnocens</name>
    <dbReference type="NCBI Taxonomy" id="271865"/>
    <lineage>
        <taxon>Bacteria</taxon>
        <taxon>Pseudomonadati</taxon>
        <taxon>Pseudomonadota</taxon>
        <taxon>Alphaproteobacteria</taxon>
        <taxon>Hyphomicrobiales</taxon>
        <taxon>Brucellaceae</taxon>
        <taxon>Brucella/Ochrobactrum group</taxon>
        <taxon>Ochrobactrum</taxon>
    </lineage>
</organism>
<gene>
    <name evidence="1" type="ORF">CES85_5321</name>
</gene>
<evidence type="ECO:0000313" key="2">
    <source>
        <dbReference type="Proteomes" id="UP000215256"/>
    </source>
</evidence>
<accession>A0A248UCX7</accession>
<sequence length="43" mass="4763">MLPFLLAGASIFVESLVYKWLKSNGMFGDVRYVTGTMNVGADY</sequence>
<protein>
    <submittedName>
        <fullName evidence="1">Uncharacterized protein</fullName>
    </submittedName>
</protein>
<evidence type="ECO:0000313" key="1">
    <source>
        <dbReference type="EMBL" id="ASV84526.1"/>
    </source>
</evidence>
<dbReference type="KEGG" id="och:CES85_5321"/>